<organism evidence="1 2">
    <name type="scientific">Senna tora</name>
    <dbReference type="NCBI Taxonomy" id="362788"/>
    <lineage>
        <taxon>Eukaryota</taxon>
        <taxon>Viridiplantae</taxon>
        <taxon>Streptophyta</taxon>
        <taxon>Embryophyta</taxon>
        <taxon>Tracheophyta</taxon>
        <taxon>Spermatophyta</taxon>
        <taxon>Magnoliopsida</taxon>
        <taxon>eudicotyledons</taxon>
        <taxon>Gunneridae</taxon>
        <taxon>Pentapetalae</taxon>
        <taxon>rosids</taxon>
        <taxon>fabids</taxon>
        <taxon>Fabales</taxon>
        <taxon>Fabaceae</taxon>
        <taxon>Caesalpinioideae</taxon>
        <taxon>Cassia clade</taxon>
        <taxon>Senna</taxon>
    </lineage>
</organism>
<name>A0A834XGP5_9FABA</name>
<evidence type="ECO:0000313" key="1">
    <source>
        <dbReference type="EMBL" id="KAF7843952.1"/>
    </source>
</evidence>
<accession>A0A834XGP5</accession>
<proteinExistence type="predicted"/>
<dbReference type="AlphaFoldDB" id="A0A834XGP5"/>
<gene>
    <name evidence="1" type="ORF">G2W53_000857</name>
</gene>
<sequence>MKSIRDGSSTDIWLDPWIPDLGPSSRVDSIQVLSHFRWLSDLVDDAHGYLIVKQCYKRAMRAKWQDIHLFPNILETDNSQFEFGSRKFHVSIIEWLDVEVDFRDCGVRWRAFGRWRSIWRDVGIRRLYCSCVHGSYYFSVNLTLLEAEAAKRGLEPALAAGITDLEVEGDA</sequence>
<dbReference type="EMBL" id="JAAIUW010000001">
    <property type="protein sequence ID" value="KAF7843952.1"/>
    <property type="molecule type" value="Genomic_DNA"/>
</dbReference>
<keyword evidence="2" id="KW-1185">Reference proteome</keyword>
<dbReference type="Proteomes" id="UP000634136">
    <property type="component" value="Unassembled WGS sequence"/>
</dbReference>
<protein>
    <submittedName>
        <fullName evidence="1">Uncharacterized protein</fullName>
    </submittedName>
</protein>
<comment type="caution">
    <text evidence="1">The sequence shown here is derived from an EMBL/GenBank/DDBJ whole genome shotgun (WGS) entry which is preliminary data.</text>
</comment>
<evidence type="ECO:0000313" key="2">
    <source>
        <dbReference type="Proteomes" id="UP000634136"/>
    </source>
</evidence>
<reference evidence="1" key="1">
    <citation type="submission" date="2020-09" db="EMBL/GenBank/DDBJ databases">
        <title>Genome-Enabled Discovery of Anthraquinone Biosynthesis in Senna tora.</title>
        <authorList>
            <person name="Kang S.-H."/>
            <person name="Pandey R.P."/>
            <person name="Lee C.-M."/>
            <person name="Sim J.-S."/>
            <person name="Jeong J.-T."/>
            <person name="Choi B.-S."/>
            <person name="Jung M."/>
            <person name="Ginzburg D."/>
            <person name="Zhao K."/>
            <person name="Won S.Y."/>
            <person name="Oh T.-J."/>
            <person name="Yu Y."/>
            <person name="Kim N.-H."/>
            <person name="Lee O.R."/>
            <person name="Lee T.-H."/>
            <person name="Bashyal P."/>
            <person name="Kim T.-S."/>
            <person name="Lee W.-H."/>
            <person name="Kawkins C."/>
            <person name="Kim C.-K."/>
            <person name="Kim J.S."/>
            <person name="Ahn B.O."/>
            <person name="Rhee S.Y."/>
            <person name="Sohng J.K."/>
        </authorList>
    </citation>
    <scope>NUCLEOTIDE SEQUENCE</scope>
    <source>
        <tissue evidence="1">Leaf</tissue>
    </source>
</reference>